<feature type="transmembrane region" description="Helical" evidence="3">
    <location>
        <begin position="20"/>
        <end position="40"/>
    </location>
</feature>
<proteinExistence type="predicted"/>
<keyword evidence="3" id="KW-0472">Membrane</keyword>
<gene>
    <name evidence="5" type="ORF">E2553_31790</name>
</gene>
<dbReference type="EC" id="2.7.7.65" evidence="1"/>
<dbReference type="Proteomes" id="UP000297385">
    <property type="component" value="Unassembled WGS sequence"/>
</dbReference>
<sequence length="493" mass="53576">MSVSISNGKLAVWAGRHSLIVGVLGTLMALAVTAISLATLQAARNQALDHAHDTSGNVTSVLVSNIERTFETSDNALLTLIAAWQNPAVQSMDSAVRHQIFFNSTSARYLTGAGVTDGKGWLIDGCCGTSHHWNFSDRDYFVVHRESANVGLYLSSPYRARSRSGVEAIALSRRINQPDGSFGGVVMVAIDLAYFRQLLSKLDVGPHGVTAIVRTDGTVIARNPPLSTAQTIKSATFFSRMVNHDSGFYAARSSIDGTVRLYTFQRIPGTPLIAVVAPAEIDILAGSRRMAWMVGVSTATIGIAFCVVVWLLAFALREHVKTQVLLTELTQTDPLTGVRNRRALDEFLENEWERLRRNESCLSVLFIDADHFKQYNDSYGHAQGDLALKHLATCIRRHACRRGDLTARYGGEEFVVVLPDTDETGAMQVAEAIRHEVETGPIDVSESLARFTVSIGCATGRRAYPRSLAELTNKADAALYAAKRGGRNAVVPG</sequence>
<dbReference type="InterPro" id="IPR029787">
    <property type="entry name" value="Nucleotide_cyclase"/>
</dbReference>
<dbReference type="AlphaFoldDB" id="A0A4Y8MVB8"/>
<evidence type="ECO:0000313" key="6">
    <source>
        <dbReference type="Proteomes" id="UP000297385"/>
    </source>
</evidence>
<dbReference type="Gene3D" id="3.30.450.20">
    <property type="entry name" value="PAS domain"/>
    <property type="match status" value="2"/>
</dbReference>
<dbReference type="EMBL" id="SNVI01000002">
    <property type="protein sequence ID" value="TFE41263.1"/>
    <property type="molecule type" value="Genomic_DNA"/>
</dbReference>
<evidence type="ECO:0000259" key="4">
    <source>
        <dbReference type="PROSITE" id="PS50887"/>
    </source>
</evidence>
<dbReference type="RefSeq" id="WP_134464147.1">
    <property type="nucleotide sequence ID" value="NZ_JBHMFL010000127.1"/>
</dbReference>
<dbReference type="CDD" id="cd01949">
    <property type="entry name" value="GGDEF"/>
    <property type="match status" value="1"/>
</dbReference>
<dbReference type="GeneID" id="97309132"/>
<evidence type="ECO:0000256" key="2">
    <source>
        <dbReference type="ARBA" id="ARBA00034247"/>
    </source>
</evidence>
<dbReference type="SUPFAM" id="SSF55073">
    <property type="entry name" value="Nucleotide cyclase"/>
    <property type="match status" value="1"/>
</dbReference>
<dbReference type="InterPro" id="IPR054327">
    <property type="entry name" value="His-kinase-like_sensor"/>
</dbReference>
<organism evidence="5 6">
    <name type="scientific">Paraburkholderia dipogonis</name>
    <dbReference type="NCBI Taxonomy" id="1211383"/>
    <lineage>
        <taxon>Bacteria</taxon>
        <taxon>Pseudomonadati</taxon>
        <taxon>Pseudomonadota</taxon>
        <taxon>Betaproteobacteria</taxon>
        <taxon>Burkholderiales</taxon>
        <taxon>Burkholderiaceae</taxon>
        <taxon>Paraburkholderia</taxon>
    </lineage>
</organism>
<dbReference type="FunFam" id="3.30.70.270:FF:000001">
    <property type="entry name" value="Diguanylate cyclase domain protein"/>
    <property type="match status" value="1"/>
</dbReference>
<dbReference type="PANTHER" id="PTHR45138">
    <property type="entry name" value="REGULATORY COMPONENTS OF SENSORY TRANSDUCTION SYSTEM"/>
    <property type="match status" value="1"/>
</dbReference>
<dbReference type="InterPro" id="IPR043128">
    <property type="entry name" value="Rev_trsase/Diguanyl_cyclase"/>
</dbReference>
<feature type="transmembrane region" description="Helical" evidence="3">
    <location>
        <begin position="291"/>
        <end position="316"/>
    </location>
</feature>
<dbReference type="PROSITE" id="PS50887">
    <property type="entry name" value="GGDEF"/>
    <property type="match status" value="1"/>
</dbReference>
<dbReference type="GO" id="GO:1902201">
    <property type="term" value="P:negative regulation of bacterial-type flagellum-dependent cell motility"/>
    <property type="evidence" value="ECO:0007669"/>
    <property type="project" value="TreeGrafter"/>
</dbReference>
<comment type="caution">
    <text evidence="5">The sequence shown here is derived from an EMBL/GenBank/DDBJ whole genome shotgun (WGS) entry which is preliminary data.</text>
</comment>
<dbReference type="InterPro" id="IPR050469">
    <property type="entry name" value="Diguanylate_Cyclase"/>
</dbReference>
<keyword evidence="3" id="KW-0812">Transmembrane</keyword>
<dbReference type="InterPro" id="IPR000160">
    <property type="entry name" value="GGDEF_dom"/>
</dbReference>
<name>A0A4Y8MVB8_9BURK</name>
<protein>
    <recommendedName>
        <fullName evidence="1">diguanylate cyclase</fullName>
        <ecNumber evidence="1">2.7.7.65</ecNumber>
    </recommendedName>
</protein>
<comment type="catalytic activity">
    <reaction evidence="2">
        <text>2 GTP = 3',3'-c-di-GMP + 2 diphosphate</text>
        <dbReference type="Rhea" id="RHEA:24898"/>
        <dbReference type="ChEBI" id="CHEBI:33019"/>
        <dbReference type="ChEBI" id="CHEBI:37565"/>
        <dbReference type="ChEBI" id="CHEBI:58805"/>
        <dbReference type="EC" id="2.7.7.65"/>
    </reaction>
</comment>
<dbReference type="CDD" id="cd12915">
    <property type="entry name" value="PDC2_DGC_like"/>
    <property type="match status" value="1"/>
</dbReference>
<dbReference type="PANTHER" id="PTHR45138:SF9">
    <property type="entry name" value="DIGUANYLATE CYCLASE DGCM-RELATED"/>
    <property type="match status" value="1"/>
</dbReference>
<keyword evidence="3" id="KW-1133">Transmembrane helix</keyword>
<evidence type="ECO:0000256" key="1">
    <source>
        <dbReference type="ARBA" id="ARBA00012528"/>
    </source>
</evidence>
<dbReference type="CDD" id="cd12914">
    <property type="entry name" value="PDC1_DGC_like"/>
    <property type="match status" value="1"/>
</dbReference>
<evidence type="ECO:0000313" key="5">
    <source>
        <dbReference type="EMBL" id="TFE41263.1"/>
    </source>
</evidence>
<evidence type="ECO:0000256" key="3">
    <source>
        <dbReference type="SAM" id="Phobius"/>
    </source>
</evidence>
<dbReference type="GO" id="GO:0043709">
    <property type="term" value="P:cell adhesion involved in single-species biofilm formation"/>
    <property type="evidence" value="ECO:0007669"/>
    <property type="project" value="TreeGrafter"/>
</dbReference>
<dbReference type="GO" id="GO:0005886">
    <property type="term" value="C:plasma membrane"/>
    <property type="evidence" value="ECO:0007669"/>
    <property type="project" value="TreeGrafter"/>
</dbReference>
<dbReference type="Pfam" id="PF22588">
    <property type="entry name" value="dCache_1_like"/>
    <property type="match status" value="1"/>
</dbReference>
<dbReference type="GO" id="GO:0052621">
    <property type="term" value="F:diguanylate cyclase activity"/>
    <property type="evidence" value="ECO:0007669"/>
    <property type="project" value="UniProtKB-EC"/>
</dbReference>
<reference evidence="5 6" key="1">
    <citation type="submission" date="2019-03" db="EMBL/GenBank/DDBJ databases">
        <title>Complete Genome Sequence of Paraburkholderia dipogonis ICMP 19430T, a Nitrogen-fixing Symbiont of the South African Invasive Legume Dipogon lignosus in New Zealand.</title>
        <authorList>
            <person name="De Meyer S.E."/>
        </authorList>
    </citation>
    <scope>NUCLEOTIDE SEQUENCE [LARGE SCALE GENOMIC DNA]</scope>
    <source>
        <strain evidence="5 6">ICMP 19430</strain>
    </source>
</reference>
<accession>A0A4Y8MVB8</accession>
<dbReference type="SMART" id="SM00267">
    <property type="entry name" value="GGDEF"/>
    <property type="match status" value="1"/>
</dbReference>
<dbReference type="NCBIfam" id="TIGR00254">
    <property type="entry name" value="GGDEF"/>
    <property type="match status" value="1"/>
</dbReference>
<dbReference type="Gene3D" id="3.30.70.270">
    <property type="match status" value="1"/>
</dbReference>
<feature type="domain" description="GGDEF" evidence="4">
    <location>
        <begin position="360"/>
        <end position="493"/>
    </location>
</feature>
<dbReference type="Pfam" id="PF00990">
    <property type="entry name" value="GGDEF"/>
    <property type="match status" value="1"/>
</dbReference>